<dbReference type="GO" id="GO:0016787">
    <property type="term" value="F:hydrolase activity"/>
    <property type="evidence" value="ECO:0007669"/>
    <property type="project" value="UniProtKB-KW"/>
</dbReference>
<name>A0AAQ3MU31_VIGMU</name>
<evidence type="ECO:0000256" key="6">
    <source>
        <dbReference type="ARBA" id="ARBA00022806"/>
    </source>
</evidence>
<dbReference type="InterPro" id="IPR012562">
    <property type="entry name" value="GUCT"/>
</dbReference>
<dbReference type="Pfam" id="PF06232">
    <property type="entry name" value="ATS3"/>
    <property type="match status" value="1"/>
</dbReference>
<comment type="similarity">
    <text evidence="2">Belongs to the DEAD box helicase family. DDX21/DDX50 subfamily.</text>
</comment>
<dbReference type="Pfam" id="PF08152">
    <property type="entry name" value="GUCT"/>
    <property type="match status" value="1"/>
</dbReference>
<gene>
    <name evidence="15" type="ORF">V8G54_029307</name>
</gene>
<evidence type="ECO:0000256" key="1">
    <source>
        <dbReference type="ARBA" id="ARBA00004123"/>
    </source>
</evidence>
<dbReference type="SMART" id="SM00490">
    <property type="entry name" value="HELICc"/>
    <property type="match status" value="1"/>
</dbReference>
<keyword evidence="4" id="KW-0547">Nucleotide-binding</keyword>
<evidence type="ECO:0000256" key="3">
    <source>
        <dbReference type="ARBA" id="ARBA00012552"/>
    </source>
</evidence>
<dbReference type="EMBL" id="CP144692">
    <property type="protein sequence ID" value="WVY97156.1"/>
    <property type="molecule type" value="Genomic_DNA"/>
</dbReference>
<reference evidence="15 16" key="1">
    <citation type="journal article" date="2023" name="Life. Sci Alliance">
        <title>Evolutionary insights into 3D genome organization and epigenetic landscape of Vigna mungo.</title>
        <authorList>
            <person name="Junaid A."/>
            <person name="Singh B."/>
            <person name="Bhatia S."/>
        </authorList>
    </citation>
    <scope>NUCLEOTIDE SEQUENCE [LARGE SCALE GENOMIC DNA]</scope>
    <source>
        <strain evidence="15">Urdbean</strain>
    </source>
</reference>
<dbReference type="InterPro" id="IPR050547">
    <property type="entry name" value="DEAD_box_RNA_helicases"/>
</dbReference>
<dbReference type="GO" id="GO:0003723">
    <property type="term" value="F:RNA binding"/>
    <property type="evidence" value="ECO:0007669"/>
    <property type="project" value="UniProtKB-KW"/>
</dbReference>
<proteinExistence type="inferred from homology"/>
<evidence type="ECO:0000256" key="2">
    <source>
        <dbReference type="ARBA" id="ARBA00006517"/>
    </source>
</evidence>
<dbReference type="PROSITE" id="PS00039">
    <property type="entry name" value="DEAD_ATP_HELICASE"/>
    <property type="match status" value="1"/>
</dbReference>
<comment type="catalytic activity">
    <reaction evidence="10">
        <text>ATP + H2O = ADP + phosphate + H(+)</text>
        <dbReference type="Rhea" id="RHEA:13065"/>
        <dbReference type="ChEBI" id="CHEBI:15377"/>
        <dbReference type="ChEBI" id="CHEBI:15378"/>
        <dbReference type="ChEBI" id="CHEBI:30616"/>
        <dbReference type="ChEBI" id="CHEBI:43474"/>
        <dbReference type="ChEBI" id="CHEBI:456216"/>
        <dbReference type="EC" id="3.6.4.13"/>
    </reaction>
</comment>
<evidence type="ECO:0000256" key="12">
    <source>
        <dbReference type="SAM" id="MobiDB-lite"/>
    </source>
</evidence>
<evidence type="ECO:0000256" key="10">
    <source>
        <dbReference type="ARBA" id="ARBA00047984"/>
    </source>
</evidence>
<dbReference type="Gene3D" id="3.40.50.300">
    <property type="entry name" value="P-loop containing nucleotide triphosphate hydrolases"/>
    <property type="match status" value="2"/>
</dbReference>
<evidence type="ECO:0000256" key="9">
    <source>
        <dbReference type="ARBA" id="ARBA00023242"/>
    </source>
</evidence>
<dbReference type="CDD" id="cd00268">
    <property type="entry name" value="DEADc"/>
    <property type="match status" value="1"/>
</dbReference>
<dbReference type="InterPro" id="IPR011545">
    <property type="entry name" value="DEAD/DEAH_box_helicase_dom"/>
</dbReference>
<dbReference type="GO" id="GO:0005634">
    <property type="term" value="C:nucleus"/>
    <property type="evidence" value="ECO:0007669"/>
    <property type="project" value="UniProtKB-SubCell"/>
</dbReference>
<accession>A0AAQ3MU31</accession>
<dbReference type="GO" id="GO:0005524">
    <property type="term" value="F:ATP binding"/>
    <property type="evidence" value="ECO:0007669"/>
    <property type="project" value="UniProtKB-KW"/>
</dbReference>
<dbReference type="Proteomes" id="UP001374535">
    <property type="component" value="Chromosome 9"/>
</dbReference>
<keyword evidence="6" id="KW-0347">Helicase</keyword>
<dbReference type="AlphaFoldDB" id="A0AAQ3MU31"/>
<evidence type="ECO:0000259" key="13">
    <source>
        <dbReference type="PROSITE" id="PS51192"/>
    </source>
</evidence>
<dbReference type="Pfam" id="PF00271">
    <property type="entry name" value="Helicase_C"/>
    <property type="match status" value="1"/>
</dbReference>
<evidence type="ECO:0000259" key="14">
    <source>
        <dbReference type="PROSITE" id="PS51194"/>
    </source>
</evidence>
<evidence type="ECO:0000256" key="8">
    <source>
        <dbReference type="ARBA" id="ARBA00022884"/>
    </source>
</evidence>
<evidence type="ECO:0000256" key="7">
    <source>
        <dbReference type="ARBA" id="ARBA00022840"/>
    </source>
</evidence>
<dbReference type="CDD" id="cd18787">
    <property type="entry name" value="SF2_C_DEAD"/>
    <property type="match status" value="1"/>
</dbReference>
<dbReference type="Pfam" id="PF00270">
    <property type="entry name" value="DEAD"/>
    <property type="match status" value="1"/>
</dbReference>
<dbReference type="EC" id="3.6.4.13" evidence="3"/>
<dbReference type="InterPro" id="IPR059027">
    <property type="entry name" value="DD_DDX21-DDX50"/>
</dbReference>
<dbReference type="Pfam" id="PF26142">
    <property type="entry name" value="DD_DDX21-DDX50"/>
    <property type="match status" value="1"/>
</dbReference>
<feature type="domain" description="Helicase ATP-binding" evidence="13">
    <location>
        <begin position="639"/>
        <end position="821"/>
    </location>
</feature>
<dbReference type="CDD" id="cd12937">
    <property type="entry name" value="GUCT_RH7_like"/>
    <property type="match status" value="1"/>
</dbReference>
<dbReference type="SUPFAM" id="SSF49723">
    <property type="entry name" value="Lipase/lipooxygenase domain (PLAT/LH2 domain)"/>
    <property type="match status" value="1"/>
</dbReference>
<dbReference type="FunFam" id="3.30.70.2280:FF:000003">
    <property type="entry name" value="DEAD-box ATP-dependent RNA helicase 7"/>
    <property type="match status" value="1"/>
</dbReference>
<evidence type="ECO:0000313" key="15">
    <source>
        <dbReference type="EMBL" id="WVY97156.1"/>
    </source>
</evidence>
<dbReference type="SMART" id="SM00487">
    <property type="entry name" value="DEXDc"/>
    <property type="match status" value="1"/>
</dbReference>
<keyword evidence="16" id="KW-1185">Reference proteome</keyword>
<sequence>MVAALLVTDSGLVEETDTISQKNALLKQLLGLLGCIIIDIPVIFNKFSLLAHLHQFHHVQMRKTTQLISAGECDARALTRAGSERLLAGFEWKGHMDESNIHRNERDLETPEVILGWVTFREHTGKSCGDVWGQSTVPMVSEPSLSQYGMVRGRRDLETVRSNRCDSKSEWMRHYKNLKVKTKTSEAQGEIPQLIKPRPSLMQKHEPSPKTRLPRVTDITNHYTRRASSSSPPPRTRLQRRPVSVGIASDFSIPSSSTISFFQSKNMLKQVRLLLLFLASGLTLSVSESQSVSLLPHAADSFNVSYIQLKNAATCSYLVVISTSCSSPRYTRDQISLAFGDAYGNQICYVYLYRHGLDGWRPESVKINSYNGRAVTFYYNTYIPGDTWYGFDLCSGASSSNQVSKQKWLIFMVLGFVLSFWSRSDYHFASFCSTDCDSERGVRGCRVLTPSDMSHNPIQAGENLSLSLSPSLCPYAAITMPSVSLSATDTTLQETKKLSAKKAKNQSPTIAEKKSASKLLSDPNTPDPDQDGVSGKLQKKAKKRKASDIEAMAATNDADEDTSSELVEPESSREDDHKKKKKKKKAKSEEQPLVMEAEEKEEKKEDPNSVSKFRISEPLRLKLKEKGIESLFPIQAMTFDLVLDGSDLVGRARTGQGKTLAFVLPILESLINGPTKSSRKTGYGRTPSVLVLLPTRELACQVHADFEVYGGAMGLSSCCLYGGAPYNTQEIKLRRGVDIVIGTPGRVKDHIERGNIDLSQLKFRVLDEADEMLRMGFVEDVELILGISFSPMNGPPVLLSANYCVKYVKIVSIAAQFLKPDKKTADLVGNTKMKASTNVRHIVLPCSAPARSQLIPDIIRCYSSGGRTIIFTETKESASQLAGLLPGARALHGDIQQAQREVTLSGFRSGKFMTLVATNVAARGLDINDVQLIIQCEFPREVESYIHRSGRTGRAGNTGVAVTLYDPKRSNISKIERESGVKFEHISAPRPDDIAKAVGGEAAEMITQVSDSVIPAFKETAEELLKSSGLTVVELLAKALAKAVGYTEIKQRSLLTSMENYVTLLLEIGKPIFTPSFAYGILRRFLPEEKVEAVKGLSLTADGNGAVFDVPAEDLNTYLSGQENAANVSLEVLKALPRLQQRDQSRGGRFGLEEAGEAETVDFQMIGFPMVVEEVVVETGVEKDGEFSHSALSGSITA</sequence>
<dbReference type="PANTHER" id="PTHR47963">
    <property type="entry name" value="DEAD-BOX ATP-DEPENDENT RNA HELICASE 47, MITOCHONDRIAL"/>
    <property type="match status" value="1"/>
</dbReference>
<feature type="domain" description="Helicase C-terminal" evidence="14">
    <location>
        <begin position="853"/>
        <end position="995"/>
    </location>
</feature>
<keyword evidence="8" id="KW-0694">RNA-binding</keyword>
<evidence type="ECO:0000313" key="16">
    <source>
        <dbReference type="Proteomes" id="UP001374535"/>
    </source>
</evidence>
<evidence type="ECO:0000256" key="4">
    <source>
        <dbReference type="ARBA" id="ARBA00022741"/>
    </source>
</evidence>
<dbReference type="InterPro" id="IPR010417">
    <property type="entry name" value="Embryo-specific_ATS3"/>
</dbReference>
<keyword evidence="7" id="KW-0067">ATP-binding</keyword>
<protein>
    <recommendedName>
        <fullName evidence="11">DEAD-box ATP-dependent RNA helicase 7</fullName>
        <ecNumber evidence="3">3.6.4.13</ecNumber>
    </recommendedName>
</protein>
<dbReference type="PROSITE" id="PS51194">
    <property type="entry name" value="HELICASE_CTER"/>
    <property type="match status" value="1"/>
</dbReference>
<feature type="region of interest" description="Disordered" evidence="12">
    <location>
        <begin position="496"/>
        <end position="611"/>
    </location>
</feature>
<dbReference type="InterPro" id="IPR001650">
    <property type="entry name" value="Helicase_C-like"/>
</dbReference>
<organism evidence="15 16">
    <name type="scientific">Vigna mungo</name>
    <name type="common">Black gram</name>
    <name type="synonym">Phaseolus mungo</name>
    <dbReference type="NCBI Taxonomy" id="3915"/>
    <lineage>
        <taxon>Eukaryota</taxon>
        <taxon>Viridiplantae</taxon>
        <taxon>Streptophyta</taxon>
        <taxon>Embryophyta</taxon>
        <taxon>Tracheophyta</taxon>
        <taxon>Spermatophyta</taxon>
        <taxon>Magnoliopsida</taxon>
        <taxon>eudicotyledons</taxon>
        <taxon>Gunneridae</taxon>
        <taxon>Pentapetalae</taxon>
        <taxon>rosids</taxon>
        <taxon>fabids</taxon>
        <taxon>Fabales</taxon>
        <taxon>Fabaceae</taxon>
        <taxon>Papilionoideae</taxon>
        <taxon>50 kb inversion clade</taxon>
        <taxon>NPAAA clade</taxon>
        <taxon>indigoferoid/millettioid clade</taxon>
        <taxon>Phaseoleae</taxon>
        <taxon>Vigna</taxon>
    </lineage>
</organism>
<dbReference type="InterPro" id="IPR027417">
    <property type="entry name" value="P-loop_NTPase"/>
</dbReference>
<comment type="subcellular location">
    <subcellularLocation>
        <location evidence="1">Nucleus</location>
    </subcellularLocation>
</comment>
<dbReference type="GO" id="GO:0003724">
    <property type="term" value="F:RNA helicase activity"/>
    <property type="evidence" value="ECO:0007669"/>
    <property type="project" value="UniProtKB-EC"/>
</dbReference>
<dbReference type="InterPro" id="IPR000629">
    <property type="entry name" value="RNA-helicase_DEAD-box_CS"/>
</dbReference>
<dbReference type="PROSITE" id="PS51192">
    <property type="entry name" value="HELICASE_ATP_BIND_1"/>
    <property type="match status" value="1"/>
</dbReference>
<dbReference type="PANTHER" id="PTHR47963:SF8">
    <property type="entry name" value="ATP-DEPENDENT RNA HELICASE DEAD"/>
    <property type="match status" value="1"/>
</dbReference>
<dbReference type="InterPro" id="IPR044742">
    <property type="entry name" value="DEAD/DEAH_RhlB"/>
</dbReference>
<dbReference type="InterPro" id="IPR035979">
    <property type="entry name" value="RBD_domain_sf"/>
</dbReference>
<keyword evidence="9" id="KW-0539">Nucleus</keyword>
<dbReference type="InterPro" id="IPR014001">
    <property type="entry name" value="Helicase_ATP-bd"/>
</dbReference>
<dbReference type="SUPFAM" id="SSF54928">
    <property type="entry name" value="RNA-binding domain, RBD"/>
    <property type="match status" value="1"/>
</dbReference>
<dbReference type="Gene3D" id="3.30.70.2280">
    <property type="match status" value="1"/>
</dbReference>
<keyword evidence="5" id="KW-0378">Hydrolase</keyword>
<dbReference type="SUPFAM" id="SSF52540">
    <property type="entry name" value="P-loop containing nucleoside triphosphate hydrolases"/>
    <property type="match status" value="1"/>
</dbReference>
<evidence type="ECO:0000256" key="5">
    <source>
        <dbReference type="ARBA" id="ARBA00022801"/>
    </source>
</evidence>
<evidence type="ECO:0000256" key="11">
    <source>
        <dbReference type="ARBA" id="ARBA00070889"/>
    </source>
</evidence>
<dbReference type="InterPro" id="IPR036392">
    <property type="entry name" value="PLAT/LH2_dom_sf"/>
</dbReference>